<evidence type="ECO:0000313" key="4">
    <source>
        <dbReference type="EMBL" id="CAK9186474.1"/>
    </source>
</evidence>
<dbReference type="PANTHER" id="PTHR12389:SF0">
    <property type="entry name" value="E3 UBIQUITIN-PROTEIN LIGASE LISTERIN"/>
    <property type="match status" value="1"/>
</dbReference>
<dbReference type="Proteomes" id="UP001642360">
    <property type="component" value="Unassembled WGS sequence"/>
</dbReference>
<gene>
    <name evidence="4" type="ORF">ILEXP_LOCUS56967</name>
</gene>
<comment type="caution">
    <text evidence="4">The sequence shown here is derived from an EMBL/GenBank/DDBJ whole genome shotgun (WGS) entry which is preliminary data.</text>
</comment>
<comment type="catalytic activity">
    <reaction evidence="1">
        <text>S-ubiquitinyl-[E2 ubiquitin-conjugating enzyme]-L-cysteine + [acceptor protein]-L-lysine = [E2 ubiquitin-conjugating enzyme]-L-cysteine + N(6)-ubiquitinyl-[acceptor protein]-L-lysine.</text>
        <dbReference type="EC" id="2.3.2.27"/>
    </reaction>
</comment>
<dbReference type="GO" id="GO:0072344">
    <property type="term" value="P:rescue of stalled ribosome"/>
    <property type="evidence" value="ECO:0007669"/>
    <property type="project" value="UniProtKB-UniRule"/>
</dbReference>
<comment type="similarity">
    <text evidence="1">Belongs to the LTN1 family.</text>
</comment>
<dbReference type="Gene3D" id="1.25.10.10">
    <property type="entry name" value="Leucine-rich Repeat Variant"/>
    <property type="match status" value="1"/>
</dbReference>
<comment type="subunit">
    <text evidence="1">Component of the ribosome quality control complex (RQC).</text>
</comment>
<dbReference type="GO" id="GO:0061630">
    <property type="term" value="F:ubiquitin protein ligase activity"/>
    <property type="evidence" value="ECO:0007669"/>
    <property type="project" value="UniProtKB-UniRule"/>
</dbReference>
<keyword evidence="1" id="KW-0833">Ubl conjugation pathway</keyword>
<dbReference type="InterPro" id="IPR011989">
    <property type="entry name" value="ARM-like"/>
</dbReference>
<proteinExistence type="inferred from homology"/>
<dbReference type="InterPro" id="IPR039795">
    <property type="entry name" value="LTN1/Rkr1"/>
</dbReference>
<sequence length="1231" mass="138817">MGKQKGEAARSKARPSSSSLAASLLPSGTAGVGFGGYVGSSRIDSSLPNEDTVTFLDIDGEVAQHLKRLSRKDPTTKCCWALTLDLWSQQVGWAFHNVWHLVTARMLLPTLPLPQDLLKALSSLSQLLKQKSAKEIAPIIPQWRPRCLTSSGDCAFDSVGWRHNASPSHNTHFLIEMNFFLFPGIPADMIVVQQMDCSLRCCSSTSLLLILICILCAHLPVNETVISFHHLGATSLKPCCWALTPELWNQQVGWAFHNVWHLVTARMLLPTLPLPQDLLKALSSLSQLLKQKSAKEIAPIIPQWAFEYKKLLLDYNREVRRTTHDTMTDLVSVVRRDLAPHLKSLMGPWWFSQFDSVYEVSQAAKRSFQVAFPAPDKRLEALILCVNEIFMYLDENLKLTPQSMLDKAAALDELEEMHRQVISSSLLALATLLDILVSLQSERPGYENVTAEPKHAPKAKAVAISYAEKLFSTHKYFLDFLKSKSSAIRSAAYSVLRSIIKNIPHAFKEGNMKTLAPAILGAFQEKDPTCHSSMWDTFLLFSKTFPDSWTILNVQKTLLHRFWHFLKNGCFGSQQVSYPALVLFLDAVPPKAIVREKFFLEFFQNLWAGRNSSYSLNADRLAFFLALNECFLWVLKNTSRYGDEVDSMYNFQRTFIDEILIKRLWNEYLLFVSSKNQTRVFPGCSPDLSEGSSQPLHKETMEALDHKNAMGYMQDLGKCIVEILSGIHSVEHNLLLVFCSSFQENCLDIFQRMESTEKLNENVERFIKFLFLLDQHAVQKGETWPLVDLVGPALAKSFPLIKTLDSPDSVRFIVAAVSIFGPRKIIGEFICKEFKIEHFIECFKEIFIPWCLQKNSSSNGARVELLLALICDESFSEQWDSVIAHAVKVDDVVAGARTLEPDCISVLAMLIEKAREEIRKRKVDMDLDHRQGSHSEHWHHELLDSAAASVARSFPPFEISDANFLRLVLGGAMEGDQTSFVTRSTSILIFEEVFRKLLTFVMDSTFSWVRSAGSLLIAEGIDSKLQYESSINVLGMAHFALEVLSGSFFCIKSFGNEIGLVPGLLATIWVIDWECSMASVSNDELDGESSEKTKARLGCCESVHTFRCKIGNQFFKSLSTDIRHRLGNVLIQSIKSAIFKEEKVDIDKMISLCCSWMLEVLECLCQDQFEEQILLDQFLNKSDLWPLWIIPDVSNGKRSATLKTENLSLKMGLQACEDHHSSSVNYDGLAV</sequence>
<accession>A0ABC8UZM9</accession>
<name>A0ABC8UZM9_9AQUA</name>
<dbReference type="GO" id="GO:1990116">
    <property type="term" value="P:ribosome-associated ubiquitin-dependent protein catabolic process"/>
    <property type="evidence" value="ECO:0007669"/>
    <property type="project" value="UniProtKB-UniRule"/>
</dbReference>
<keyword evidence="1" id="KW-0862">Zinc</keyword>
<dbReference type="InterPro" id="IPR054476">
    <property type="entry name" value="Ltn1_N"/>
</dbReference>
<feature type="domain" description="E3 ubiquitin-protein ligase listerin N-terminal" evidence="3">
    <location>
        <begin position="279"/>
        <end position="587"/>
    </location>
</feature>
<dbReference type="GO" id="GO:0005829">
    <property type="term" value="C:cytosol"/>
    <property type="evidence" value="ECO:0007669"/>
    <property type="project" value="UniProtKB-UniRule"/>
</dbReference>
<evidence type="ECO:0000256" key="1">
    <source>
        <dbReference type="RuleBase" id="RU367090"/>
    </source>
</evidence>
<protein>
    <recommendedName>
        <fullName evidence="1">E3 ubiquitin-protein ligase listerin</fullName>
        <ecNumber evidence="1">2.3.2.27</ecNumber>
    </recommendedName>
    <alternativeName>
        <fullName evidence="1">RING-type E3 ubiquitin transferase listerin</fullName>
    </alternativeName>
</protein>
<evidence type="ECO:0000313" key="5">
    <source>
        <dbReference type="Proteomes" id="UP001642360"/>
    </source>
</evidence>
<keyword evidence="1" id="KW-0808">Transferase</keyword>
<feature type="compositionally biased region" description="Low complexity" evidence="2">
    <location>
        <begin position="14"/>
        <end position="26"/>
    </location>
</feature>
<keyword evidence="5" id="KW-1185">Reference proteome</keyword>
<dbReference type="InterPro" id="IPR016024">
    <property type="entry name" value="ARM-type_fold"/>
</dbReference>
<dbReference type="GO" id="GO:0008270">
    <property type="term" value="F:zinc ion binding"/>
    <property type="evidence" value="ECO:0007669"/>
    <property type="project" value="UniProtKB-KW"/>
</dbReference>
<dbReference type="EC" id="2.3.2.27" evidence="1"/>
<reference evidence="4 5" key="1">
    <citation type="submission" date="2024-02" db="EMBL/GenBank/DDBJ databases">
        <authorList>
            <person name="Vignale AGUSTIN F."/>
            <person name="Sosa J E."/>
            <person name="Modenutti C."/>
        </authorList>
    </citation>
    <scope>NUCLEOTIDE SEQUENCE [LARGE SCALE GENOMIC DNA]</scope>
</reference>
<keyword evidence="1" id="KW-0863">Zinc-finger</keyword>
<dbReference type="AlphaFoldDB" id="A0ABC8UZM9"/>
<dbReference type="EMBL" id="CAUOFW020009602">
    <property type="protein sequence ID" value="CAK9186474.1"/>
    <property type="molecule type" value="Genomic_DNA"/>
</dbReference>
<evidence type="ECO:0000256" key="2">
    <source>
        <dbReference type="SAM" id="MobiDB-lite"/>
    </source>
</evidence>
<dbReference type="Pfam" id="PF22958">
    <property type="entry name" value="Ltn1_1st"/>
    <property type="match status" value="1"/>
</dbReference>
<organism evidence="4 5">
    <name type="scientific">Ilex paraguariensis</name>
    <name type="common">yerba mate</name>
    <dbReference type="NCBI Taxonomy" id="185542"/>
    <lineage>
        <taxon>Eukaryota</taxon>
        <taxon>Viridiplantae</taxon>
        <taxon>Streptophyta</taxon>
        <taxon>Embryophyta</taxon>
        <taxon>Tracheophyta</taxon>
        <taxon>Spermatophyta</taxon>
        <taxon>Magnoliopsida</taxon>
        <taxon>eudicotyledons</taxon>
        <taxon>Gunneridae</taxon>
        <taxon>Pentapetalae</taxon>
        <taxon>asterids</taxon>
        <taxon>campanulids</taxon>
        <taxon>Aquifoliales</taxon>
        <taxon>Aquifoliaceae</taxon>
        <taxon>Ilex</taxon>
    </lineage>
</organism>
<comment type="pathway">
    <text evidence="1">Protein modification; protein ubiquitination.</text>
</comment>
<feature type="compositionally biased region" description="Basic and acidic residues" evidence="2">
    <location>
        <begin position="1"/>
        <end position="10"/>
    </location>
</feature>
<keyword evidence="1" id="KW-0479">Metal-binding</keyword>
<evidence type="ECO:0000259" key="3">
    <source>
        <dbReference type="Pfam" id="PF22958"/>
    </source>
</evidence>
<comment type="function">
    <text evidence="1">E3 ubiquitin-protein ligase. Component of the ribosome quality control complex (RQC), a ribosome-associated complex that mediates ubiquitination and extraction of incompletely synthesized nascent chains for proteasomal degradation.</text>
</comment>
<dbReference type="GO" id="GO:1990112">
    <property type="term" value="C:RQC complex"/>
    <property type="evidence" value="ECO:0007669"/>
    <property type="project" value="UniProtKB-UniRule"/>
</dbReference>
<feature type="region of interest" description="Disordered" evidence="2">
    <location>
        <begin position="1"/>
        <end position="26"/>
    </location>
</feature>
<dbReference type="SUPFAM" id="SSF48371">
    <property type="entry name" value="ARM repeat"/>
    <property type="match status" value="1"/>
</dbReference>
<dbReference type="PANTHER" id="PTHR12389">
    <property type="entry name" value="ZINC FINGER PROTEIN 294"/>
    <property type="match status" value="1"/>
</dbReference>